<protein>
    <recommendedName>
        <fullName evidence="4">Hydrophobin</fullName>
    </recommendedName>
</protein>
<feature type="chain" id="PRO_5013614961" description="Hydrophobin" evidence="1">
    <location>
        <begin position="22"/>
        <end position="115"/>
    </location>
</feature>
<evidence type="ECO:0000313" key="2">
    <source>
        <dbReference type="EMBL" id="PBK73464.1"/>
    </source>
</evidence>
<feature type="signal peptide" evidence="1">
    <location>
        <begin position="1"/>
        <end position="21"/>
    </location>
</feature>
<proteinExistence type="predicted"/>
<dbReference type="EMBL" id="KZ293420">
    <property type="protein sequence ID" value="PBK73464.1"/>
    <property type="molecule type" value="Genomic_DNA"/>
</dbReference>
<evidence type="ECO:0000313" key="3">
    <source>
        <dbReference type="Proteomes" id="UP000218334"/>
    </source>
</evidence>
<gene>
    <name evidence="2" type="ORF">ARMSODRAFT_1001558</name>
</gene>
<evidence type="ECO:0000256" key="1">
    <source>
        <dbReference type="SAM" id="SignalP"/>
    </source>
</evidence>
<keyword evidence="1" id="KW-0732">Signal</keyword>
<sequence>MFARISPLTLVVLALPLLVASSVVPRQETNTTVTGGQCNTGSAQCCKSVQDSILEAQVRCCPELDSNQSLLSGGTGSSLVQNTLGLLGIPIGDITAQVYRVLPVLLNLFDGYGAY</sequence>
<keyword evidence="3" id="KW-1185">Reference proteome</keyword>
<evidence type="ECO:0008006" key="4">
    <source>
        <dbReference type="Google" id="ProtNLM"/>
    </source>
</evidence>
<dbReference type="Proteomes" id="UP000218334">
    <property type="component" value="Unassembled WGS sequence"/>
</dbReference>
<dbReference type="CDD" id="cd23507">
    <property type="entry name" value="hydrophobin_I"/>
    <property type="match status" value="1"/>
</dbReference>
<accession>A0A2H3BWV5</accession>
<reference evidence="3" key="1">
    <citation type="journal article" date="2017" name="Nat. Ecol. Evol.">
        <title>Genome expansion and lineage-specific genetic innovations in the forest pathogenic fungi Armillaria.</title>
        <authorList>
            <person name="Sipos G."/>
            <person name="Prasanna A.N."/>
            <person name="Walter M.C."/>
            <person name="O'Connor E."/>
            <person name="Balint B."/>
            <person name="Krizsan K."/>
            <person name="Kiss B."/>
            <person name="Hess J."/>
            <person name="Varga T."/>
            <person name="Slot J."/>
            <person name="Riley R."/>
            <person name="Boka B."/>
            <person name="Rigling D."/>
            <person name="Barry K."/>
            <person name="Lee J."/>
            <person name="Mihaltcheva S."/>
            <person name="LaButti K."/>
            <person name="Lipzen A."/>
            <person name="Waldron R."/>
            <person name="Moloney N.M."/>
            <person name="Sperisen C."/>
            <person name="Kredics L."/>
            <person name="Vagvoelgyi C."/>
            <person name="Patrignani A."/>
            <person name="Fitzpatrick D."/>
            <person name="Nagy I."/>
            <person name="Doyle S."/>
            <person name="Anderson J.B."/>
            <person name="Grigoriev I.V."/>
            <person name="Gueldener U."/>
            <person name="Muensterkoetter M."/>
            <person name="Nagy L.G."/>
        </authorList>
    </citation>
    <scope>NUCLEOTIDE SEQUENCE [LARGE SCALE GENOMIC DNA]</scope>
    <source>
        <strain evidence="3">28-4</strain>
    </source>
</reference>
<dbReference type="AlphaFoldDB" id="A0A2H3BWV5"/>
<name>A0A2H3BWV5_9AGAR</name>
<organism evidence="2 3">
    <name type="scientific">Armillaria solidipes</name>
    <dbReference type="NCBI Taxonomy" id="1076256"/>
    <lineage>
        <taxon>Eukaryota</taxon>
        <taxon>Fungi</taxon>
        <taxon>Dikarya</taxon>
        <taxon>Basidiomycota</taxon>
        <taxon>Agaricomycotina</taxon>
        <taxon>Agaricomycetes</taxon>
        <taxon>Agaricomycetidae</taxon>
        <taxon>Agaricales</taxon>
        <taxon>Marasmiineae</taxon>
        <taxon>Physalacriaceae</taxon>
        <taxon>Armillaria</taxon>
    </lineage>
</organism>